<dbReference type="InterPro" id="IPR051655">
    <property type="entry name" value="FAM161"/>
</dbReference>
<reference evidence="5" key="1">
    <citation type="submission" date="2025-08" db="UniProtKB">
        <authorList>
            <consortium name="RefSeq"/>
        </authorList>
    </citation>
    <scope>IDENTIFICATION</scope>
</reference>
<dbReference type="Proteomes" id="UP001652581">
    <property type="component" value="Chromosome 10"/>
</dbReference>
<keyword evidence="4" id="KW-1185">Reference proteome</keyword>
<feature type="compositionally biased region" description="Polar residues" evidence="3">
    <location>
        <begin position="263"/>
        <end position="273"/>
    </location>
</feature>
<sequence length="526" mass="58475">MGQDTNMLNTHQPLVRTTLGRPGQDTRLQAPGTSVGLLKLLSSIQQTEQGSLGSSDGAIQGQQQRSRSAGETAKKDRRLRSRNKKGQGSAEAEDLLPSPPRKPSFPFQWAWESATMDGRAPLQPGSASAPGHQALPVPPAVQQHKSRPKSMANLPEAHGFCWKTEVPNLERRQFSACSCIPIPPGKGKSQELEPPGECGQQPPGKRSGSGLGSEEATEPEAPGTEESEEGEPRAPHRQRAASRRKGQNSSEMASDESELQCEGSRSSSNNLQGLQRRKSRAKELERSWDLEKLQRQLQQELDCGTEKQPWKALGAVVQASGRSRKAQALRGDETFLFANFPNRTFHKRQEATSLLWAWERQQQEERQQAELRRAREQQVQQQVARCLAVYAPRGSRGPGAAQRKLEELRHQERQRFAEYQAELQGIRHRVQARPYLFQQAMQANARLTVTRRFSQVLSALGLDEKQLLAQAGKGETECTPKKLREPWVSGGKNGALFSEPPKDRTHQQPAGQALHPKPRPRAQSPR</sequence>
<feature type="coiled-coil region" evidence="2">
    <location>
        <begin position="359"/>
        <end position="422"/>
    </location>
</feature>
<gene>
    <name evidence="5" type="primary">TSGA10IP</name>
</gene>
<name>A0ABM5DZW4_VICPA</name>
<evidence type="ECO:0000256" key="3">
    <source>
        <dbReference type="SAM" id="MobiDB-lite"/>
    </source>
</evidence>
<dbReference type="RefSeq" id="XP_072826432.1">
    <property type="nucleotide sequence ID" value="XM_072970331.1"/>
</dbReference>
<keyword evidence="1 2" id="KW-0175">Coiled coil</keyword>
<feature type="region of interest" description="Disordered" evidence="3">
    <location>
        <begin position="1"/>
        <end position="30"/>
    </location>
</feature>
<feature type="compositionally biased region" description="Low complexity" evidence="3">
    <location>
        <begin position="192"/>
        <end position="204"/>
    </location>
</feature>
<evidence type="ECO:0000313" key="4">
    <source>
        <dbReference type="Proteomes" id="UP001652581"/>
    </source>
</evidence>
<feature type="compositionally biased region" description="Polar residues" evidence="3">
    <location>
        <begin position="1"/>
        <end position="12"/>
    </location>
</feature>
<feature type="compositionally biased region" description="Polar residues" evidence="3">
    <location>
        <begin position="60"/>
        <end position="69"/>
    </location>
</feature>
<dbReference type="PANTHER" id="PTHR21501">
    <property type="entry name" value="PROTEIN FAM-161"/>
    <property type="match status" value="1"/>
</dbReference>
<feature type="compositionally biased region" description="Basic residues" evidence="3">
    <location>
        <begin position="235"/>
        <end position="246"/>
    </location>
</feature>
<feature type="region of interest" description="Disordered" evidence="3">
    <location>
        <begin position="118"/>
        <end position="152"/>
    </location>
</feature>
<accession>A0ABM5DZW4</accession>
<feature type="compositionally biased region" description="Basic and acidic residues" evidence="3">
    <location>
        <begin position="474"/>
        <end position="485"/>
    </location>
</feature>
<feature type="compositionally biased region" description="Acidic residues" evidence="3">
    <location>
        <begin position="215"/>
        <end position="229"/>
    </location>
</feature>
<feature type="region of interest" description="Disordered" evidence="3">
    <location>
        <begin position="46"/>
        <end position="106"/>
    </location>
</feature>
<proteinExistence type="predicted"/>
<evidence type="ECO:0000313" key="5">
    <source>
        <dbReference type="RefSeq" id="XP_072826432.1"/>
    </source>
</evidence>
<protein>
    <submittedName>
        <fullName evidence="5">Testis-specific protein 10-interacting protein isoform X2</fullName>
    </submittedName>
</protein>
<dbReference type="GeneID" id="102540937"/>
<organism evidence="4 5">
    <name type="scientific">Vicugna pacos</name>
    <name type="common">Alpaca</name>
    <name type="synonym">Lama pacos</name>
    <dbReference type="NCBI Taxonomy" id="30538"/>
    <lineage>
        <taxon>Eukaryota</taxon>
        <taxon>Metazoa</taxon>
        <taxon>Chordata</taxon>
        <taxon>Craniata</taxon>
        <taxon>Vertebrata</taxon>
        <taxon>Euteleostomi</taxon>
        <taxon>Mammalia</taxon>
        <taxon>Eutheria</taxon>
        <taxon>Laurasiatheria</taxon>
        <taxon>Artiodactyla</taxon>
        <taxon>Tylopoda</taxon>
        <taxon>Camelidae</taxon>
        <taxon>Vicugna</taxon>
    </lineage>
</organism>
<evidence type="ECO:0000256" key="1">
    <source>
        <dbReference type="ARBA" id="ARBA00023054"/>
    </source>
</evidence>
<feature type="region of interest" description="Disordered" evidence="3">
    <location>
        <begin position="184"/>
        <end position="278"/>
    </location>
</feature>
<feature type="region of interest" description="Disordered" evidence="3">
    <location>
        <begin position="472"/>
        <end position="526"/>
    </location>
</feature>
<dbReference type="PANTHER" id="PTHR21501:SF5">
    <property type="entry name" value="TESTIS-SPECIFIC PROTEIN 10-INTERACTING PROTEIN"/>
    <property type="match status" value="1"/>
</dbReference>
<evidence type="ECO:0000256" key="2">
    <source>
        <dbReference type="SAM" id="Coils"/>
    </source>
</evidence>
<feature type="compositionally biased region" description="Basic residues" evidence="3">
    <location>
        <begin position="75"/>
        <end position="85"/>
    </location>
</feature>